<dbReference type="PATRIC" id="fig|1125702.3.peg.11"/>
<evidence type="ECO:0008006" key="3">
    <source>
        <dbReference type="Google" id="ProtNLM"/>
    </source>
</evidence>
<dbReference type="AlphaFoldDB" id="S3LBE1"/>
<keyword evidence="2" id="KW-1185">Reference proteome</keyword>
<evidence type="ECO:0000313" key="2">
    <source>
        <dbReference type="Proteomes" id="UP000014605"/>
    </source>
</evidence>
<comment type="caution">
    <text evidence="1">The sequence shown here is derived from an EMBL/GenBank/DDBJ whole genome shotgun (WGS) entry which is preliminary data.</text>
</comment>
<protein>
    <recommendedName>
        <fullName evidence="3">Phage tail collar domain-containing protein</fullName>
    </recommendedName>
</protein>
<organism evidence="1 2">
    <name type="scientific">Treponema vincentii F0403</name>
    <dbReference type="NCBI Taxonomy" id="1125702"/>
    <lineage>
        <taxon>Bacteria</taxon>
        <taxon>Pseudomonadati</taxon>
        <taxon>Spirochaetota</taxon>
        <taxon>Spirochaetia</taxon>
        <taxon>Spirochaetales</taxon>
        <taxon>Treponemataceae</taxon>
        <taxon>Treponema</taxon>
    </lineage>
</organism>
<gene>
    <name evidence="1" type="ORF">HMPREF1222_00012</name>
</gene>
<name>S3LBE1_9SPIR</name>
<evidence type="ECO:0000313" key="1">
    <source>
        <dbReference type="EMBL" id="EPF47753.1"/>
    </source>
</evidence>
<dbReference type="EMBL" id="ATFC01000001">
    <property type="protein sequence ID" value="EPF47753.1"/>
    <property type="molecule type" value="Genomic_DNA"/>
</dbReference>
<sequence>MDMYPDNQELTLNGEKVMWPGVDASGKFTNGDFNDPLVPPSFIPAETINLILDNLTGLIKRSGGTPNNTSTSQLADAIDRRFIQIFQTGYVQWPGMPSPLEDTSLHFEGYSWHEVSYEGNFFRSKGRNAKAFSAKRLTKEQIRNGAYIFQDDEQGDAIRNIEGFQTFFYTDMLSASSSPLFSLSTWNEYGGRSHGNGQGLTGNLIFNASRVVPTAEENRSRNLTFTIWVLVKD</sequence>
<dbReference type="HOGENOM" id="CLU_1189491_0_0_12"/>
<dbReference type="Proteomes" id="UP000014605">
    <property type="component" value="Unassembled WGS sequence"/>
</dbReference>
<dbReference type="GeneID" id="301460238"/>
<accession>S3LBE1</accession>
<dbReference type="RefSeq" id="WP_016517660.1">
    <property type="nucleotide sequence ID" value="NZ_KE332512.1"/>
</dbReference>
<proteinExistence type="predicted"/>
<reference evidence="1 2" key="1">
    <citation type="submission" date="2013-04" db="EMBL/GenBank/DDBJ databases">
        <title>The Genome Sequence of Treponema vincentii F0403.</title>
        <authorList>
            <consortium name="The Broad Institute Genomics Platform"/>
            <person name="Earl A."/>
            <person name="Ward D."/>
            <person name="Feldgarden M."/>
            <person name="Gevers D."/>
            <person name="Leonetti C."/>
            <person name="Izard J."/>
            <person name="Walker B."/>
            <person name="Young S."/>
            <person name="Zeng Q."/>
            <person name="Gargeya S."/>
            <person name="Fitzgerald M."/>
            <person name="Haas B."/>
            <person name="Abouelleil A."/>
            <person name="Allen A.W."/>
            <person name="Alvarado L."/>
            <person name="Arachchi H.M."/>
            <person name="Berlin A.M."/>
            <person name="Chapman S.B."/>
            <person name="Gainer-Dewar J."/>
            <person name="Goldberg J."/>
            <person name="Griggs A."/>
            <person name="Gujja S."/>
            <person name="Hansen M."/>
            <person name="Howarth C."/>
            <person name="Imamovic A."/>
            <person name="Ireland A."/>
            <person name="Larimer J."/>
            <person name="McCowan C."/>
            <person name="Murphy C."/>
            <person name="Pearson M."/>
            <person name="Poon T.W."/>
            <person name="Priest M."/>
            <person name="Roberts A."/>
            <person name="Saif S."/>
            <person name="Shea T."/>
            <person name="Sisk P."/>
            <person name="Sykes S."/>
            <person name="Wortman J."/>
            <person name="Nusbaum C."/>
            <person name="Birren B."/>
        </authorList>
    </citation>
    <scope>NUCLEOTIDE SEQUENCE [LARGE SCALE GENOMIC DNA]</scope>
    <source>
        <strain evidence="1 2">F0403</strain>
    </source>
</reference>